<feature type="domain" description="Nudix hydrolase" evidence="2">
    <location>
        <begin position="6"/>
        <end position="137"/>
    </location>
</feature>
<evidence type="ECO:0000256" key="1">
    <source>
        <dbReference type="ARBA" id="ARBA00022801"/>
    </source>
</evidence>
<sequence>MKERNKAVPAVYLILIRGGKMLLTRRFNTGYQDGNYDIPSGHVEAGEFPLAAAIREAREEIGIKVKKEDLVLVHTLYRPQMDPTGERIDLFFWAKRWTGEPHIVEPHKCDDIGWFKPKKRPKNMVPHIQIALEAMQKGKLYTELAVDLMKSPA</sequence>
<dbReference type="PANTHER" id="PTHR43736:SF1">
    <property type="entry name" value="DIHYDRONEOPTERIN TRIPHOSPHATE DIPHOSPHATASE"/>
    <property type="match status" value="1"/>
</dbReference>
<dbReference type="PROSITE" id="PS51462">
    <property type="entry name" value="NUDIX"/>
    <property type="match status" value="1"/>
</dbReference>
<protein>
    <recommendedName>
        <fullName evidence="2">Nudix hydrolase domain-containing protein</fullName>
    </recommendedName>
</protein>
<name>A0A1F6CDM6_9BACT</name>
<dbReference type="InterPro" id="IPR015797">
    <property type="entry name" value="NUDIX_hydrolase-like_dom_sf"/>
</dbReference>
<comment type="caution">
    <text evidence="3">The sequence shown here is derived from an EMBL/GenBank/DDBJ whole genome shotgun (WGS) entry which is preliminary data.</text>
</comment>
<gene>
    <name evidence="3" type="ORF">A2671_00095</name>
</gene>
<reference evidence="3 4" key="1">
    <citation type="journal article" date="2016" name="Nat. Commun.">
        <title>Thousands of microbial genomes shed light on interconnected biogeochemical processes in an aquifer system.</title>
        <authorList>
            <person name="Anantharaman K."/>
            <person name="Brown C.T."/>
            <person name="Hug L.A."/>
            <person name="Sharon I."/>
            <person name="Castelle C.J."/>
            <person name="Probst A.J."/>
            <person name="Thomas B.C."/>
            <person name="Singh A."/>
            <person name="Wilkins M.J."/>
            <person name="Karaoz U."/>
            <person name="Brodie E.L."/>
            <person name="Williams K.H."/>
            <person name="Hubbard S.S."/>
            <person name="Banfield J.F."/>
        </authorList>
    </citation>
    <scope>NUCLEOTIDE SEQUENCE [LARGE SCALE GENOMIC DNA]</scope>
</reference>
<dbReference type="Gene3D" id="3.90.79.10">
    <property type="entry name" value="Nucleoside Triphosphate Pyrophosphohydrolase"/>
    <property type="match status" value="1"/>
</dbReference>
<evidence type="ECO:0000313" key="4">
    <source>
        <dbReference type="Proteomes" id="UP000178344"/>
    </source>
</evidence>
<dbReference type="EMBL" id="MFKQ01000015">
    <property type="protein sequence ID" value="OGG47294.1"/>
    <property type="molecule type" value="Genomic_DNA"/>
</dbReference>
<dbReference type="Proteomes" id="UP000178344">
    <property type="component" value="Unassembled WGS sequence"/>
</dbReference>
<dbReference type="AlphaFoldDB" id="A0A1F6CDM6"/>
<proteinExistence type="predicted"/>
<organism evidence="3 4">
    <name type="scientific">Candidatus Kaiserbacteria bacterium RIFCSPHIGHO2_01_FULL_49_13</name>
    <dbReference type="NCBI Taxonomy" id="1798477"/>
    <lineage>
        <taxon>Bacteria</taxon>
        <taxon>Candidatus Kaiseribacteriota</taxon>
    </lineage>
</organism>
<accession>A0A1F6CDM6</accession>
<dbReference type="PROSITE" id="PS00893">
    <property type="entry name" value="NUDIX_BOX"/>
    <property type="match status" value="1"/>
</dbReference>
<dbReference type="CDD" id="cd04683">
    <property type="entry name" value="NUDIX_Hydrolase"/>
    <property type="match status" value="1"/>
</dbReference>
<dbReference type="GO" id="GO:0016787">
    <property type="term" value="F:hydrolase activity"/>
    <property type="evidence" value="ECO:0007669"/>
    <property type="project" value="UniProtKB-KW"/>
</dbReference>
<evidence type="ECO:0000313" key="3">
    <source>
        <dbReference type="EMBL" id="OGG47294.1"/>
    </source>
</evidence>
<evidence type="ECO:0000259" key="2">
    <source>
        <dbReference type="PROSITE" id="PS51462"/>
    </source>
</evidence>
<dbReference type="Pfam" id="PF00293">
    <property type="entry name" value="NUDIX"/>
    <property type="match status" value="1"/>
</dbReference>
<dbReference type="InterPro" id="IPR000086">
    <property type="entry name" value="NUDIX_hydrolase_dom"/>
</dbReference>
<dbReference type="PANTHER" id="PTHR43736">
    <property type="entry name" value="ADP-RIBOSE PYROPHOSPHATASE"/>
    <property type="match status" value="1"/>
</dbReference>
<keyword evidence="1" id="KW-0378">Hydrolase</keyword>
<dbReference type="SUPFAM" id="SSF55811">
    <property type="entry name" value="Nudix"/>
    <property type="match status" value="1"/>
</dbReference>
<dbReference type="InterPro" id="IPR020084">
    <property type="entry name" value="NUDIX_hydrolase_CS"/>
</dbReference>